<accession>A0A8M8V999</accession>
<dbReference type="KEGG" id="sind:110012625"/>
<evidence type="ECO:0000313" key="2">
    <source>
        <dbReference type="Proteomes" id="UP000504604"/>
    </source>
</evidence>
<dbReference type="GeneID" id="110012625"/>
<gene>
    <name evidence="3" type="primary">LOC110012625</name>
</gene>
<feature type="region of interest" description="Disordered" evidence="1">
    <location>
        <begin position="1"/>
        <end position="48"/>
    </location>
</feature>
<organism evidence="2 3">
    <name type="scientific">Sesamum indicum</name>
    <name type="common">Oriental sesame</name>
    <name type="synonym">Sesamum orientale</name>
    <dbReference type="NCBI Taxonomy" id="4182"/>
    <lineage>
        <taxon>Eukaryota</taxon>
        <taxon>Viridiplantae</taxon>
        <taxon>Streptophyta</taxon>
        <taxon>Embryophyta</taxon>
        <taxon>Tracheophyta</taxon>
        <taxon>Spermatophyta</taxon>
        <taxon>Magnoliopsida</taxon>
        <taxon>eudicotyledons</taxon>
        <taxon>Gunneridae</taxon>
        <taxon>Pentapetalae</taxon>
        <taxon>asterids</taxon>
        <taxon>lamiids</taxon>
        <taxon>Lamiales</taxon>
        <taxon>Pedaliaceae</taxon>
        <taxon>Sesamum</taxon>
    </lineage>
</organism>
<name>A0A8M8V999_SESIN</name>
<keyword evidence="2" id="KW-1185">Reference proteome</keyword>
<reference evidence="3" key="1">
    <citation type="submission" date="2025-08" db="UniProtKB">
        <authorList>
            <consortium name="RefSeq"/>
        </authorList>
    </citation>
    <scope>IDENTIFICATION</scope>
</reference>
<protein>
    <submittedName>
        <fullName evidence="3">Uncharacterized protein LOC110012625</fullName>
    </submittedName>
</protein>
<evidence type="ECO:0000313" key="3">
    <source>
        <dbReference type="RefSeq" id="XP_020552666.1"/>
    </source>
</evidence>
<dbReference type="RefSeq" id="XP_020552666.1">
    <property type="nucleotide sequence ID" value="XM_020697007.1"/>
</dbReference>
<feature type="compositionally biased region" description="Low complexity" evidence="1">
    <location>
        <begin position="16"/>
        <end position="27"/>
    </location>
</feature>
<dbReference type="AlphaFoldDB" id="A0A8M8V999"/>
<dbReference type="Proteomes" id="UP000504604">
    <property type="component" value="Linkage group LG9"/>
</dbReference>
<sequence length="177" mass="19406">MHDNVLGGHAARNPPSRSSKGTSTSSKSKGKRHAPLAPGTTLGTSSKKTKMSLWTLLRPALQDIPHTSSPFSLRDEGGVPFKSFRTSSNSLYTRPSLEQEKEKDSPMVVELMRGMLTSGDKRLLASITQEEPERMISTYLVKATSLCEEFLCPQGAPPVSQGMPRGGNWRTRWSIGY</sequence>
<proteinExistence type="predicted"/>
<evidence type="ECO:0000256" key="1">
    <source>
        <dbReference type="SAM" id="MobiDB-lite"/>
    </source>
</evidence>